<feature type="non-terminal residue" evidence="1">
    <location>
        <position position="1"/>
    </location>
</feature>
<protein>
    <submittedName>
        <fullName evidence="1">6659_t:CDS:1</fullName>
    </submittedName>
</protein>
<accession>A0ACA9LH22</accession>
<evidence type="ECO:0000313" key="2">
    <source>
        <dbReference type="Proteomes" id="UP000789860"/>
    </source>
</evidence>
<sequence length="39" mass="4552">ALEAHNYEDAFVAPEDSISANQNRSEITPRKSHRNLQRW</sequence>
<organism evidence="1 2">
    <name type="scientific">Scutellospora calospora</name>
    <dbReference type="NCBI Taxonomy" id="85575"/>
    <lineage>
        <taxon>Eukaryota</taxon>
        <taxon>Fungi</taxon>
        <taxon>Fungi incertae sedis</taxon>
        <taxon>Mucoromycota</taxon>
        <taxon>Glomeromycotina</taxon>
        <taxon>Glomeromycetes</taxon>
        <taxon>Diversisporales</taxon>
        <taxon>Gigasporaceae</taxon>
        <taxon>Scutellospora</taxon>
    </lineage>
</organism>
<proteinExistence type="predicted"/>
<dbReference type="Proteomes" id="UP000789860">
    <property type="component" value="Unassembled WGS sequence"/>
</dbReference>
<gene>
    <name evidence="1" type="ORF">SCALOS_LOCUS4440</name>
</gene>
<name>A0ACA9LH22_9GLOM</name>
<keyword evidence="2" id="KW-1185">Reference proteome</keyword>
<comment type="caution">
    <text evidence="1">The sequence shown here is derived from an EMBL/GenBank/DDBJ whole genome shotgun (WGS) entry which is preliminary data.</text>
</comment>
<reference evidence="1" key="1">
    <citation type="submission" date="2021-06" db="EMBL/GenBank/DDBJ databases">
        <authorList>
            <person name="Kallberg Y."/>
            <person name="Tangrot J."/>
            <person name="Rosling A."/>
        </authorList>
    </citation>
    <scope>NUCLEOTIDE SEQUENCE</scope>
    <source>
        <strain evidence="1">AU212A</strain>
    </source>
</reference>
<dbReference type="EMBL" id="CAJVPM010006005">
    <property type="protein sequence ID" value="CAG8530547.1"/>
    <property type="molecule type" value="Genomic_DNA"/>
</dbReference>
<evidence type="ECO:0000313" key="1">
    <source>
        <dbReference type="EMBL" id="CAG8530547.1"/>
    </source>
</evidence>